<reference evidence="1 2" key="1">
    <citation type="journal article" date="2017" name="Genome Announc.">
        <title>Complete Genome Sequences of Two Acetylene-Fermenting Pelobacter acetylenicus Strains.</title>
        <authorList>
            <person name="Sutton J.M."/>
            <person name="Baesman S.M."/>
            <person name="Fierst J.L."/>
            <person name="Poret-Peterson A.T."/>
            <person name="Oremland R.S."/>
            <person name="Dunlap D.S."/>
            <person name="Akob D.M."/>
        </authorList>
    </citation>
    <scope>NUCLEOTIDE SEQUENCE [LARGE SCALE GENOMIC DNA]</scope>
    <source>
        <strain evidence="1 2">DSM 3247</strain>
    </source>
</reference>
<dbReference type="CDD" id="cd11539">
    <property type="entry name" value="NTP-PPase_u2"/>
    <property type="match status" value="1"/>
</dbReference>
<gene>
    <name evidence="1" type="ORF">A7E75_13115</name>
</gene>
<protein>
    <submittedName>
        <fullName evidence="1">Antitoxin</fullName>
    </submittedName>
</protein>
<dbReference type="EMBL" id="CP015518">
    <property type="protein sequence ID" value="APG26354.1"/>
    <property type="molecule type" value="Genomic_DNA"/>
</dbReference>
<evidence type="ECO:0000313" key="1">
    <source>
        <dbReference type="EMBL" id="APG26354.1"/>
    </source>
</evidence>
<dbReference type="KEGG" id="pace:A6070_07140"/>
<dbReference type="SUPFAM" id="SSF101386">
    <property type="entry name" value="all-alpha NTP pyrophosphatases"/>
    <property type="match status" value="1"/>
</dbReference>
<dbReference type="Proteomes" id="UP000182264">
    <property type="component" value="Chromosome"/>
</dbReference>
<keyword evidence="2" id="KW-1185">Reference proteome</keyword>
<organism evidence="1 2">
    <name type="scientific">Syntrophotalea acetylenica</name>
    <name type="common">Pelobacter acetylenicus</name>
    <dbReference type="NCBI Taxonomy" id="29542"/>
    <lineage>
        <taxon>Bacteria</taxon>
        <taxon>Pseudomonadati</taxon>
        <taxon>Thermodesulfobacteriota</taxon>
        <taxon>Desulfuromonadia</taxon>
        <taxon>Desulfuromonadales</taxon>
        <taxon>Syntrophotaleaceae</taxon>
        <taxon>Syntrophotalea</taxon>
    </lineage>
</organism>
<evidence type="ECO:0000313" key="2">
    <source>
        <dbReference type="Proteomes" id="UP000182264"/>
    </source>
</evidence>
<dbReference type="RefSeq" id="WP_072288180.1">
    <property type="nucleotide sequence ID" value="NZ_CP015455.1"/>
</dbReference>
<sequence length="91" mass="10436">MDNKAYADIFDATLQKWGIEAQYDQAIEECAELIAALKHFKRGKVTESEIIDELADVILMTQQLVFMLGEDRVDSAITRKVEKLRLLLHAR</sequence>
<dbReference type="Gene3D" id="1.10.287.1080">
    <property type="entry name" value="MazG-like"/>
    <property type="match status" value="1"/>
</dbReference>
<accession>A0A1L3GKA5</accession>
<dbReference type="OrthoDB" id="5387728at2"/>
<dbReference type="AlphaFoldDB" id="A0A1L3GKA5"/>
<proteinExistence type="predicted"/>
<name>A0A1L3GKA5_SYNAC</name>
<dbReference type="STRING" id="29542.A6070_07140"/>